<keyword evidence="7" id="KW-0963">Cytoplasm</keyword>
<feature type="binding site" evidence="7">
    <location>
        <position position="249"/>
    </location>
    <ligand>
        <name>ATP</name>
        <dbReference type="ChEBI" id="CHEBI:30616"/>
    </ligand>
</feature>
<evidence type="ECO:0000259" key="8">
    <source>
        <dbReference type="Pfam" id="PF00749"/>
    </source>
</evidence>
<reference evidence="10" key="2">
    <citation type="journal article" date="2023" name="Microbiome">
        <title>Synthase-selected sorting approach identifies a beta-lactone synthase in a nudibranch symbiotic bacterium.</title>
        <authorList>
            <person name="Dzunkova M."/>
            <person name="La Clair J.J."/>
            <person name="Tyml T."/>
            <person name="Doud D."/>
            <person name="Schulz F."/>
            <person name="Piquer-Esteban S."/>
            <person name="Porcel Sanchis D."/>
            <person name="Osborn A."/>
            <person name="Robinson D."/>
            <person name="Louie K.B."/>
            <person name="Bowen B.P."/>
            <person name="Bowers R.M."/>
            <person name="Lee J."/>
            <person name="Arnau V."/>
            <person name="Diaz-Villanueva W."/>
            <person name="Stepanauskas R."/>
            <person name="Gosliner T."/>
            <person name="Date S.V."/>
            <person name="Northen T.R."/>
            <person name="Cheng J.F."/>
            <person name="Burkart M.D."/>
            <person name="Woyke T."/>
        </authorList>
    </citation>
    <scope>NUCLEOTIDE SEQUENCE</scope>
    <source>
        <strain evidence="10">Df01</strain>
    </source>
</reference>
<reference evidence="10" key="1">
    <citation type="submission" date="2022-08" db="EMBL/GenBank/DDBJ databases">
        <authorList>
            <person name="Dzunkova M."/>
            <person name="La Clair J."/>
            <person name="Tyml T."/>
            <person name="Doud D."/>
            <person name="Schulz F."/>
            <person name="Piquer S."/>
            <person name="Porcel Sanchis D."/>
            <person name="Osborn A."/>
            <person name="Robinson D."/>
            <person name="Louie K.B."/>
            <person name="Bowen B.P."/>
            <person name="Bowers R."/>
            <person name="Lee J."/>
            <person name="Arnau Llombart V."/>
            <person name="Diaz Villanueva W."/>
            <person name="Gosliner T."/>
            <person name="Northen T."/>
            <person name="Cheng J.-F."/>
            <person name="Burkart M.D."/>
            <person name="Woyke T."/>
        </authorList>
    </citation>
    <scope>NUCLEOTIDE SEQUENCE</scope>
    <source>
        <strain evidence="10">Df01</strain>
    </source>
</reference>
<dbReference type="NCBIfam" id="TIGR00464">
    <property type="entry name" value="gltX_bact"/>
    <property type="match status" value="1"/>
</dbReference>
<dbReference type="EMBL" id="JANQAO010000001">
    <property type="protein sequence ID" value="MDM5146957.1"/>
    <property type="molecule type" value="Genomic_DNA"/>
</dbReference>
<dbReference type="PANTHER" id="PTHR43311">
    <property type="entry name" value="GLUTAMATE--TRNA LIGASE"/>
    <property type="match status" value="1"/>
</dbReference>
<evidence type="ECO:0000259" key="9">
    <source>
        <dbReference type="Pfam" id="PF19269"/>
    </source>
</evidence>
<dbReference type="Gene3D" id="1.10.10.350">
    <property type="match status" value="1"/>
</dbReference>
<evidence type="ECO:0000313" key="11">
    <source>
        <dbReference type="Proteomes" id="UP001168167"/>
    </source>
</evidence>
<dbReference type="InterPro" id="IPR049940">
    <property type="entry name" value="GluQ/Sye"/>
</dbReference>
<comment type="subcellular location">
    <subcellularLocation>
        <location evidence="7">Cytoplasm</location>
    </subcellularLocation>
</comment>
<feature type="domain" description="Aminoacyl-tRNA synthetase class I anticodon-binding" evidence="9">
    <location>
        <begin position="369"/>
        <end position="455"/>
    </location>
</feature>
<dbReference type="Proteomes" id="UP001168167">
    <property type="component" value="Unassembled WGS sequence"/>
</dbReference>
<keyword evidence="3 7" id="KW-0547">Nucleotide-binding</keyword>
<feature type="short sequence motif" description="'HIGH' region" evidence="7">
    <location>
        <begin position="14"/>
        <end position="24"/>
    </location>
</feature>
<dbReference type="SUPFAM" id="SSF52374">
    <property type="entry name" value="Nucleotidylyl transferase"/>
    <property type="match status" value="1"/>
</dbReference>
<keyword evidence="5 7" id="KW-0648">Protein biosynthesis</keyword>
<comment type="similarity">
    <text evidence="1 7">Belongs to the class-I aminoacyl-tRNA synthetase family. Glutamate--tRNA ligase type 1 subfamily.</text>
</comment>
<dbReference type="PROSITE" id="PS00178">
    <property type="entry name" value="AA_TRNA_LIGASE_I"/>
    <property type="match status" value="1"/>
</dbReference>
<sequence>MSISKTPIRTRFAPSPSGFLHLGNIRAALFNWLLAKSLGGTMLLRIEDTDANRSGDNYAAAIEDDLSWLGLDWAGTPIQQSQRTTEYNQALQTLLNNEKAYHCFCSPEALKAERARQLQAGQPPRYSGVCARGSVQEAQRRLNNGEPAVVRFRMPATEIEFNDIVYGSMNFDGGDIGDFVLRRADGTFSFFFVNAVDDALCGVTHVLRGADHLANTPRQVALLSALMLKFPTYGHVPLINDVDGRPLSKRNDRDGMSSLRDLRKKGYIPKAIVNYLARLGHTIADNQLLTLAELASIFNTEALSKAPSKYDGAQLAHRQKEATLILDAAEWRSWLCSVLPATLVDNPVFYEGARENIVLFKEAKEWAAVVDAENLQFTEAAQQALADANFYHAALAELQDDMEWKSFCVRVGSVTGKKGRELFLPLRAALTGRTDGPVMGPLFTLIGKKMAHARICQHT</sequence>
<comment type="catalytic activity">
    <reaction evidence="7">
        <text>tRNA(Glu) + L-glutamate + ATP = L-glutamyl-tRNA(Glu) + AMP + diphosphate</text>
        <dbReference type="Rhea" id="RHEA:23540"/>
        <dbReference type="Rhea" id="RHEA-COMP:9663"/>
        <dbReference type="Rhea" id="RHEA-COMP:9680"/>
        <dbReference type="ChEBI" id="CHEBI:29985"/>
        <dbReference type="ChEBI" id="CHEBI:30616"/>
        <dbReference type="ChEBI" id="CHEBI:33019"/>
        <dbReference type="ChEBI" id="CHEBI:78442"/>
        <dbReference type="ChEBI" id="CHEBI:78520"/>
        <dbReference type="ChEBI" id="CHEBI:456215"/>
        <dbReference type="EC" id="6.1.1.17"/>
    </reaction>
</comment>
<comment type="subunit">
    <text evidence="7">Monomer.</text>
</comment>
<evidence type="ECO:0000256" key="6">
    <source>
        <dbReference type="ARBA" id="ARBA00023146"/>
    </source>
</evidence>
<comment type="function">
    <text evidence="7">Catalyzes the attachment of glutamate to tRNA(Glu) in a two-step reaction: glutamate is first activated by ATP to form Glu-AMP and then transferred to the acceptor end of tRNA(Glu).</text>
</comment>
<comment type="caution">
    <text evidence="10">The sequence shown here is derived from an EMBL/GenBank/DDBJ whole genome shotgun (WGS) entry which is preliminary data.</text>
</comment>
<evidence type="ECO:0000256" key="3">
    <source>
        <dbReference type="ARBA" id="ARBA00022741"/>
    </source>
</evidence>
<evidence type="ECO:0000256" key="4">
    <source>
        <dbReference type="ARBA" id="ARBA00022840"/>
    </source>
</evidence>
<evidence type="ECO:0000256" key="5">
    <source>
        <dbReference type="ARBA" id="ARBA00022917"/>
    </source>
</evidence>
<dbReference type="EC" id="6.1.1.17" evidence="7"/>
<dbReference type="Gene3D" id="3.40.50.620">
    <property type="entry name" value="HUPs"/>
    <property type="match status" value="1"/>
</dbReference>
<evidence type="ECO:0000256" key="7">
    <source>
        <dbReference type="HAMAP-Rule" id="MF_00022"/>
    </source>
</evidence>
<keyword evidence="11" id="KW-1185">Reference proteome</keyword>
<evidence type="ECO:0000256" key="2">
    <source>
        <dbReference type="ARBA" id="ARBA00022598"/>
    </source>
</evidence>
<keyword evidence="2 7" id="KW-0436">Ligase</keyword>
<feature type="short sequence motif" description="'KMSKS' region" evidence="7">
    <location>
        <begin position="246"/>
        <end position="250"/>
    </location>
</feature>
<evidence type="ECO:0000313" key="10">
    <source>
        <dbReference type="EMBL" id="MDM5146957.1"/>
    </source>
</evidence>
<name>A0ABT7QJV7_9GAMM</name>
<dbReference type="SUPFAM" id="SSF48163">
    <property type="entry name" value="An anticodon-binding domain of class I aminoacyl-tRNA synthetases"/>
    <property type="match status" value="1"/>
</dbReference>
<organism evidence="10 11">
    <name type="scientific">Candidatus Doriopsillibacter californiensis</name>
    <dbReference type="NCBI Taxonomy" id="2970740"/>
    <lineage>
        <taxon>Bacteria</taxon>
        <taxon>Pseudomonadati</taxon>
        <taxon>Pseudomonadota</taxon>
        <taxon>Gammaproteobacteria</taxon>
        <taxon>Candidatus Tethybacterales</taxon>
        <taxon>Candidatus Persebacteraceae</taxon>
        <taxon>Candidatus Doriopsillibacter</taxon>
    </lineage>
</organism>
<evidence type="ECO:0000256" key="1">
    <source>
        <dbReference type="ARBA" id="ARBA00007894"/>
    </source>
</evidence>
<comment type="caution">
    <text evidence="7">Lacks conserved residue(s) required for the propagation of feature annotation.</text>
</comment>
<dbReference type="InterPro" id="IPR000924">
    <property type="entry name" value="Glu/Gln-tRNA-synth"/>
</dbReference>
<dbReference type="InterPro" id="IPR008925">
    <property type="entry name" value="aa_tRNA-synth_I_cd-bd_sf"/>
</dbReference>
<dbReference type="Pfam" id="PF19269">
    <property type="entry name" value="Anticodon_2"/>
    <property type="match status" value="1"/>
</dbReference>
<keyword evidence="6 7" id="KW-0030">Aminoacyl-tRNA synthetase</keyword>
<dbReference type="GO" id="GO:0004818">
    <property type="term" value="F:glutamate-tRNA ligase activity"/>
    <property type="evidence" value="ECO:0007669"/>
    <property type="project" value="UniProtKB-EC"/>
</dbReference>
<dbReference type="PRINTS" id="PR00987">
    <property type="entry name" value="TRNASYNTHGLU"/>
</dbReference>
<protein>
    <recommendedName>
        <fullName evidence="7">Glutamate--tRNA ligase</fullName>
        <ecNumber evidence="7">6.1.1.17</ecNumber>
    </recommendedName>
    <alternativeName>
        <fullName evidence="7">Glutamyl-tRNA synthetase</fullName>
        <shortName evidence="7">GluRS</shortName>
    </alternativeName>
</protein>
<dbReference type="InterPro" id="IPR004527">
    <property type="entry name" value="Glu-tRNA-ligase_bac/mito"/>
</dbReference>
<keyword evidence="4 7" id="KW-0067">ATP-binding</keyword>
<accession>A0ABT7QJV7</accession>
<dbReference type="InterPro" id="IPR020751">
    <property type="entry name" value="aa-tRNA-synth_I_codon-bd_sub2"/>
</dbReference>
<dbReference type="HAMAP" id="MF_00022">
    <property type="entry name" value="Glu_tRNA_synth_type1"/>
    <property type="match status" value="1"/>
</dbReference>
<proteinExistence type="inferred from homology"/>
<dbReference type="InterPro" id="IPR001412">
    <property type="entry name" value="aa-tRNA-synth_I_CS"/>
</dbReference>
<dbReference type="InterPro" id="IPR014729">
    <property type="entry name" value="Rossmann-like_a/b/a_fold"/>
</dbReference>
<feature type="domain" description="Glutamyl/glutaminyl-tRNA synthetase class Ib catalytic" evidence="8">
    <location>
        <begin position="8"/>
        <end position="315"/>
    </location>
</feature>
<dbReference type="PANTHER" id="PTHR43311:SF2">
    <property type="entry name" value="GLUTAMATE--TRNA LIGASE, MITOCHONDRIAL-RELATED"/>
    <property type="match status" value="1"/>
</dbReference>
<dbReference type="InterPro" id="IPR045462">
    <property type="entry name" value="aa-tRNA-synth_I_cd-bd"/>
</dbReference>
<gene>
    <name evidence="7 10" type="primary">gltX</name>
    <name evidence="10" type="ORF">NQX30_00955</name>
</gene>
<dbReference type="InterPro" id="IPR020058">
    <property type="entry name" value="Glu/Gln-tRNA-synth_Ib_cat-dom"/>
</dbReference>
<dbReference type="Pfam" id="PF00749">
    <property type="entry name" value="tRNA-synt_1c"/>
    <property type="match status" value="1"/>
</dbReference>